<dbReference type="AlphaFoldDB" id="A0A1F6CXL4"/>
<evidence type="ECO:0008006" key="3">
    <source>
        <dbReference type="Google" id="ProtNLM"/>
    </source>
</evidence>
<comment type="caution">
    <text evidence="1">The sequence shown here is derived from an EMBL/GenBank/DDBJ whole genome shotgun (WGS) entry which is preliminary data.</text>
</comment>
<dbReference type="Gene3D" id="3.30.160.250">
    <property type="match status" value="1"/>
</dbReference>
<dbReference type="STRING" id="1798480.A2851_03320"/>
<dbReference type="SUPFAM" id="SSF143100">
    <property type="entry name" value="TTHA1013/TTHA0281-like"/>
    <property type="match status" value="1"/>
</dbReference>
<proteinExistence type="predicted"/>
<dbReference type="EMBL" id="MFKT01000007">
    <property type="protein sequence ID" value="OGG53908.1"/>
    <property type="molecule type" value="Genomic_DNA"/>
</dbReference>
<organism evidence="1 2">
    <name type="scientific">Candidatus Kaiserbacteria bacterium RIFCSPHIGHO2_01_FULL_53_29</name>
    <dbReference type="NCBI Taxonomy" id="1798480"/>
    <lineage>
        <taxon>Bacteria</taxon>
        <taxon>Candidatus Kaiseribacteriota</taxon>
    </lineage>
</organism>
<sequence length="81" mass="8901">MKGKRNKISTSSLAVEFDREVDGRWIAEVPKLPGVMAYGATKREALQRVYAVALRTLADSVEQGNLFTPVSRLFGYGVAGR</sequence>
<name>A0A1F6CXL4_9BACT</name>
<evidence type="ECO:0000313" key="2">
    <source>
        <dbReference type="Proteomes" id="UP000176863"/>
    </source>
</evidence>
<dbReference type="Proteomes" id="UP000176863">
    <property type="component" value="Unassembled WGS sequence"/>
</dbReference>
<protein>
    <recommendedName>
        <fullName evidence="3">HicB-like antitoxin of toxin-antitoxin system domain-containing protein</fullName>
    </recommendedName>
</protein>
<gene>
    <name evidence="1" type="ORF">A2851_03320</name>
</gene>
<dbReference type="InterPro" id="IPR035069">
    <property type="entry name" value="TTHA1013/TTHA0281-like"/>
</dbReference>
<accession>A0A1F6CXL4</accession>
<reference evidence="1 2" key="1">
    <citation type="journal article" date="2016" name="Nat. Commun.">
        <title>Thousands of microbial genomes shed light on interconnected biogeochemical processes in an aquifer system.</title>
        <authorList>
            <person name="Anantharaman K."/>
            <person name="Brown C.T."/>
            <person name="Hug L.A."/>
            <person name="Sharon I."/>
            <person name="Castelle C.J."/>
            <person name="Probst A.J."/>
            <person name="Thomas B.C."/>
            <person name="Singh A."/>
            <person name="Wilkins M.J."/>
            <person name="Karaoz U."/>
            <person name="Brodie E.L."/>
            <person name="Williams K.H."/>
            <person name="Hubbard S.S."/>
            <person name="Banfield J.F."/>
        </authorList>
    </citation>
    <scope>NUCLEOTIDE SEQUENCE [LARGE SCALE GENOMIC DNA]</scope>
</reference>
<evidence type="ECO:0000313" key="1">
    <source>
        <dbReference type="EMBL" id="OGG53908.1"/>
    </source>
</evidence>